<reference evidence="2 3" key="1">
    <citation type="submission" date="2020-12" db="EMBL/GenBank/DDBJ databases">
        <title>Dynamics of Baltic Sea phages driven by environmental changes.</title>
        <authorList>
            <person name="Hoetzinger M."/>
            <person name="Nilsson E."/>
            <person name="Holmfeldt K."/>
        </authorList>
    </citation>
    <scope>NUCLEOTIDE SEQUENCE [LARGE SCALE GENOMIC DNA]</scope>
</reference>
<evidence type="ECO:0000256" key="1">
    <source>
        <dbReference type="SAM" id="Phobius"/>
    </source>
</evidence>
<name>A0A7T8ERL0_9CAUD</name>
<protein>
    <submittedName>
        <fullName evidence="2">Uncharacterized protein</fullName>
    </submittedName>
</protein>
<keyword evidence="3" id="KW-1185">Reference proteome</keyword>
<gene>
    <name evidence="2" type="ORF">immuto26A_146</name>
</gene>
<keyword evidence="1" id="KW-0812">Transmembrane</keyword>
<accession>A0A7T8ERL0</accession>
<feature type="transmembrane region" description="Helical" evidence="1">
    <location>
        <begin position="6"/>
        <end position="25"/>
    </location>
</feature>
<evidence type="ECO:0000313" key="3">
    <source>
        <dbReference type="Proteomes" id="UP000595566"/>
    </source>
</evidence>
<feature type="transmembrane region" description="Helical" evidence="1">
    <location>
        <begin position="37"/>
        <end position="60"/>
    </location>
</feature>
<keyword evidence="1" id="KW-0472">Membrane</keyword>
<evidence type="ECO:0000313" key="2">
    <source>
        <dbReference type="EMBL" id="QQO91825.1"/>
    </source>
</evidence>
<dbReference type="Proteomes" id="UP000595566">
    <property type="component" value="Segment"/>
</dbReference>
<proteinExistence type="predicted"/>
<dbReference type="EMBL" id="MW353175">
    <property type="protein sequence ID" value="QQO91825.1"/>
    <property type="molecule type" value="Genomic_DNA"/>
</dbReference>
<organism evidence="2 3">
    <name type="scientific">Flavobacterium phage vB_FspM_immuto_2-6A</name>
    <dbReference type="NCBI Taxonomy" id="2801477"/>
    <lineage>
        <taxon>Viruses</taxon>
        <taxon>Duplodnaviria</taxon>
        <taxon>Heunggongvirae</taxon>
        <taxon>Uroviricota</taxon>
        <taxon>Caudoviricetes</taxon>
        <taxon>Immutovirus</taxon>
        <taxon>Immutovirus immuto</taxon>
    </lineage>
</organism>
<sequence>MGTLILNILLQYVGVGFICAAFIDLSIRASRSSEPFTLSEILGTVIAWPVVALSFLQSLFQDF</sequence>
<keyword evidence="1" id="KW-1133">Transmembrane helix</keyword>